<dbReference type="AlphaFoldDB" id="A0A1I7RHP5"/>
<keyword evidence="2 5" id="KW-0812">Transmembrane</keyword>
<dbReference type="GO" id="GO:0005743">
    <property type="term" value="C:mitochondrial inner membrane"/>
    <property type="evidence" value="ECO:0007669"/>
    <property type="project" value="TreeGrafter"/>
</dbReference>
<evidence type="ECO:0000256" key="4">
    <source>
        <dbReference type="ARBA" id="ARBA00023136"/>
    </source>
</evidence>
<dbReference type="PANTHER" id="PTHR12428">
    <property type="entry name" value="OXA1"/>
    <property type="match status" value="1"/>
</dbReference>
<dbReference type="Proteomes" id="UP000095284">
    <property type="component" value="Unplaced"/>
</dbReference>
<name>A0A1I7RHP5_BURXY</name>
<evidence type="ECO:0000256" key="2">
    <source>
        <dbReference type="ARBA" id="ARBA00022692"/>
    </source>
</evidence>
<evidence type="ECO:0000256" key="1">
    <source>
        <dbReference type="ARBA" id="ARBA00004141"/>
    </source>
</evidence>
<dbReference type="PANTHER" id="PTHR12428:SF65">
    <property type="entry name" value="CYTOCHROME C OXIDASE ASSEMBLY PROTEIN COX18, MITOCHONDRIAL"/>
    <property type="match status" value="1"/>
</dbReference>
<evidence type="ECO:0000313" key="9">
    <source>
        <dbReference type="WBParaSite" id="BXY_0022300.1"/>
    </source>
</evidence>
<dbReference type="WBParaSite" id="BXY_0022300.1">
    <property type="protein sequence ID" value="BXY_0022300.1"/>
    <property type="gene ID" value="BXY_0022300"/>
</dbReference>
<comment type="subcellular location">
    <subcellularLocation>
        <location evidence="1">Membrane</location>
        <topology evidence="1">Multi-pass membrane protein</topology>
    </subcellularLocation>
</comment>
<dbReference type="GO" id="GO:0032977">
    <property type="term" value="F:membrane insertase activity"/>
    <property type="evidence" value="ECO:0007669"/>
    <property type="project" value="InterPro"/>
</dbReference>
<feature type="transmembrane region" description="Helical" evidence="5">
    <location>
        <begin position="237"/>
        <end position="257"/>
    </location>
</feature>
<dbReference type="EMBL" id="CAJFCV020000004">
    <property type="protein sequence ID" value="CAG9115523.1"/>
    <property type="molecule type" value="Genomic_DNA"/>
</dbReference>
<protein>
    <submittedName>
        <fullName evidence="6">(pine wood nematode) hypothetical protein</fullName>
    </submittedName>
</protein>
<dbReference type="Proteomes" id="UP000659654">
    <property type="component" value="Unassembled WGS sequence"/>
</dbReference>
<keyword evidence="4 5" id="KW-0472">Membrane</keyword>
<organism evidence="7 9">
    <name type="scientific">Bursaphelenchus xylophilus</name>
    <name type="common">Pinewood nematode worm</name>
    <name type="synonym">Aphelenchoides xylophilus</name>
    <dbReference type="NCBI Taxonomy" id="6326"/>
    <lineage>
        <taxon>Eukaryota</taxon>
        <taxon>Metazoa</taxon>
        <taxon>Ecdysozoa</taxon>
        <taxon>Nematoda</taxon>
        <taxon>Chromadorea</taxon>
        <taxon>Rhabditida</taxon>
        <taxon>Tylenchina</taxon>
        <taxon>Tylenchomorpha</taxon>
        <taxon>Aphelenchoidea</taxon>
        <taxon>Aphelenchoididae</taxon>
        <taxon>Bursaphelenchus</taxon>
    </lineage>
</organism>
<evidence type="ECO:0000313" key="8">
    <source>
        <dbReference type="Proteomes" id="UP000659654"/>
    </source>
</evidence>
<feature type="transmembrane region" description="Helical" evidence="5">
    <location>
        <begin position="166"/>
        <end position="187"/>
    </location>
</feature>
<feature type="transmembrane region" description="Helical" evidence="5">
    <location>
        <begin position="207"/>
        <end position="225"/>
    </location>
</feature>
<keyword evidence="8" id="KW-1185">Reference proteome</keyword>
<accession>A0A1I7RHP5</accession>
<dbReference type="EMBL" id="CAJFDI010000004">
    <property type="protein sequence ID" value="CAD5226178.1"/>
    <property type="molecule type" value="Genomic_DNA"/>
</dbReference>
<keyword evidence="3 5" id="KW-1133">Transmembrane helix</keyword>
<evidence type="ECO:0000313" key="7">
    <source>
        <dbReference type="Proteomes" id="UP000095284"/>
    </source>
</evidence>
<gene>
    <name evidence="6" type="ORF">BXYJ_LOCUS8915</name>
</gene>
<sequence length="315" mass="35332">MLRISQPAKYVILSSRTSIQTGRSMRCYGDAPAMPSIVTPFLTYFSDANITQGLNIGMELIHGTGLPWVGTFVVAGLGLRLATAPFHVYAEKLFARRINAYNYFQTEVLKRVAKNNNKPIVPDESGTKLVIANDPELTAKASKAAEEALMKYVVENKLHSSRIQTLKLCTVPFWIYSSFAIRNVISADFAPALNGFLWIDDFLLPDPYFVLPVAVAVFGFLNLYSQRLIFPRQPTTLNKFYDGFLGAFTMAATLIMIKMPACIPLYWLTVSATGLVQSLLLRHPKVKSLLGISRLPYDTRTPLRDLFLLRKRQKL</sequence>
<dbReference type="GO" id="GO:0033617">
    <property type="term" value="P:mitochondrial respiratory chain complex IV assembly"/>
    <property type="evidence" value="ECO:0007669"/>
    <property type="project" value="TreeGrafter"/>
</dbReference>
<dbReference type="eggNOG" id="KOG1239">
    <property type="taxonomic scope" value="Eukaryota"/>
</dbReference>
<evidence type="ECO:0000313" key="6">
    <source>
        <dbReference type="EMBL" id="CAD5226178.1"/>
    </source>
</evidence>
<reference evidence="9" key="1">
    <citation type="submission" date="2016-11" db="UniProtKB">
        <authorList>
            <consortium name="WormBaseParasite"/>
        </authorList>
    </citation>
    <scope>IDENTIFICATION</scope>
</reference>
<reference evidence="6" key="2">
    <citation type="submission" date="2020-09" db="EMBL/GenBank/DDBJ databases">
        <authorList>
            <person name="Kikuchi T."/>
        </authorList>
    </citation>
    <scope>NUCLEOTIDE SEQUENCE</scope>
    <source>
        <strain evidence="6">Ka4C1</strain>
    </source>
</reference>
<dbReference type="OrthoDB" id="2148490at2759"/>
<dbReference type="InterPro" id="IPR001708">
    <property type="entry name" value="YidC/ALB3/OXA1/COX18"/>
</dbReference>
<evidence type="ECO:0000256" key="3">
    <source>
        <dbReference type="ARBA" id="ARBA00022989"/>
    </source>
</evidence>
<dbReference type="GO" id="GO:0032979">
    <property type="term" value="P:protein insertion into mitochondrial inner membrane from matrix"/>
    <property type="evidence" value="ECO:0007669"/>
    <property type="project" value="TreeGrafter"/>
</dbReference>
<proteinExistence type="predicted"/>
<dbReference type="Proteomes" id="UP000582659">
    <property type="component" value="Unassembled WGS sequence"/>
</dbReference>
<evidence type="ECO:0000256" key="5">
    <source>
        <dbReference type="SAM" id="Phobius"/>
    </source>
</evidence>